<keyword evidence="1" id="KW-1133">Transmembrane helix</keyword>
<sequence length="62" mass="7337">MQHNFVNFRNLAIKLLIRFLCNACSFLYGKLLLITNFAIMLNFLTPQVSFPMDRWIGEKNKQ</sequence>
<reference evidence="2 3" key="1">
    <citation type="submission" date="2015-01" db="EMBL/GenBank/DDBJ databases">
        <title>Evolution of Trichinella species and genotypes.</title>
        <authorList>
            <person name="Korhonen P.K."/>
            <person name="Edoardo P."/>
            <person name="Giuseppe L.R."/>
            <person name="Gasser R.B."/>
        </authorList>
    </citation>
    <scope>NUCLEOTIDE SEQUENCE [LARGE SCALE GENOMIC DNA]</scope>
    <source>
        <strain evidence="2">ISS37</strain>
    </source>
</reference>
<evidence type="ECO:0000313" key="3">
    <source>
        <dbReference type="Proteomes" id="UP000054630"/>
    </source>
</evidence>
<keyword evidence="1" id="KW-0472">Membrane</keyword>
<dbReference type="Proteomes" id="UP000054630">
    <property type="component" value="Unassembled WGS sequence"/>
</dbReference>
<dbReference type="EMBL" id="JYDL01000018">
    <property type="protein sequence ID" value="KRX24299.1"/>
    <property type="molecule type" value="Genomic_DNA"/>
</dbReference>
<gene>
    <name evidence="2" type="ORF">T07_6498</name>
</gene>
<name>A0A0V0SC49_9BILA</name>
<organism evidence="2 3">
    <name type="scientific">Trichinella nelsoni</name>
    <dbReference type="NCBI Taxonomy" id="6336"/>
    <lineage>
        <taxon>Eukaryota</taxon>
        <taxon>Metazoa</taxon>
        <taxon>Ecdysozoa</taxon>
        <taxon>Nematoda</taxon>
        <taxon>Enoplea</taxon>
        <taxon>Dorylaimia</taxon>
        <taxon>Trichinellida</taxon>
        <taxon>Trichinellidae</taxon>
        <taxon>Trichinella</taxon>
    </lineage>
</organism>
<keyword evidence="1" id="KW-0812">Transmembrane</keyword>
<comment type="caution">
    <text evidence="2">The sequence shown here is derived from an EMBL/GenBank/DDBJ whole genome shotgun (WGS) entry which is preliminary data.</text>
</comment>
<evidence type="ECO:0000313" key="2">
    <source>
        <dbReference type="EMBL" id="KRX24299.1"/>
    </source>
</evidence>
<keyword evidence="3" id="KW-1185">Reference proteome</keyword>
<proteinExistence type="predicted"/>
<dbReference type="AlphaFoldDB" id="A0A0V0SC49"/>
<feature type="transmembrane region" description="Helical" evidence="1">
    <location>
        <begin position="20"/>
        <end position="44"/>
    </location>
</feature>
<accession>A0A0V0SC49</accession>
<protein>
    <submittedName>
        <fullName evidence="2">Uncharacterized protein</fullName>
    </submittedName>
</protein>
<evidence type="ECO:0000256" key="1">
    <source>
        <dbReference type="SAM" id="Phobius"/>
    </source>
</evidence>